<dbReference type="InterPro" id="IPR044701">
    <property type="entry name" value="MRL7/MRL7L"/>
</dbReference>
<organism evidence="2 3">
    <name type="scientific">Striga hermonthica</name>
    <name type="common">Purple witchweed</name>
    <name type="synonym">Buchnera hermonthica</name>
    <dbReference type="NCBI Taxonomy" id="68872"/>
    <lineage>
        <taxon>Eukaryota</taxon>
        <taxon>Viridiplantae</taxon>
        <taxon>Streptophyta</taxon>
        <taxon>Embryophyta</taxon>
        <taxon>Tracheophyta</taxon>
        <taxon>Spermatophyta</taxon>
        <taxon>Magnoliopsida</taxon>
        <taxon>eudicotyledons</taxon>
        <taxon>Gunneridae</taxon>
        <taxon>Pentapetalae</taxon>
        <taxon>asterids</taxon>
        <taxon>lamiids</taxon>
        <taxon>Lamiales</taxon>
        <taxon>Orobanchaceae</taxon>
        <taxon>Buchnereae</taxon>
        <taxon>Striga</taxon>
    </lineage>
</organism>
<name>A0A9N7RB50_STRHE</name>
<dbReference type="OrthoDB" id="655699at2759"/>
<dbReference type="PANTHER" id="PTHR34669:SF1">
    <property type="entry name" value="THIOREDOXIN-LIKE FOLD DOMAIN-CONTAINING PROTEIN MRL7L, CHLOROPLASTIC"/>
    <property type="match status" value="1"/>
</dbReference>
<accession>A0A9N7RB50</accession>
<dbReference type="GO" id="GO:0006355">
    <property type="term" value="P:regulation of DNA-templated transcription"/>
    <property type="evidence" value="ECO:0007669"/>
    <property type="project" value="InterPro"/>
</dbReference>
<feature type="region of interest" description="Disordered" evidence="1">
    <location>
        <begin position="22"/>
        <end position="54"/>
    </location>
</feature>
<dbReference type="GO" id="GO:0009658">
    <property type="term" value="P:chloroplast organization"/>
    <property type="evidence" value="ECO:0007669"/>
    <property type="project" value="InterPro"/>
</dbReference>
<dbReference type="Proteomes" id="UP001153555">
    <property type="component" value="Unassembled WGS sequence"/>
</dbReference>
<evidence type="ECO:0000313" key="3">
    <source>
        <dbReference type="Proteomes" id="UP001153555"/>
    </source>
</evidence>
<dbReference type="EMBL" id="CACSLK010019758">
    <property type="protein sequence ID" value="CAA0820018.1"/>
    <property type="molecule type" value="Genomic_DNA"/>
</dbReference>
<comment type="caution">
    <text evidence="2">The sequence shown here is derived from an EMBL/GenBank/DDBJ whole genome shotgun (WGS) entry which is preliminary data.</text>
</comment>
<reference evidence="2" key="1">
    <citation type="submission" date="2019-12" db="EMBL/GenBank/DDBJ databases">
        <authorList>
            <person name="Scholes J."/>
        </authorList>
    </citation>
    <scope>NUCLEOTIDE SEQUENCE</scope>
</reference>
<evidence type="ECO:0000313" key="2">
    <source>
        <dbReference type="EMBL" id="CAA0820018.1"/>
    </source>
</evidence>
<dbReference type="PANTHER" id="PTHR34669">
    <property type="entry name" value="THIOREDOXIN-LIKE FOLD DOMAIN-CONTAINING PROTEIN MRL7L, CHLOROPLASTIC"/>
    <property type="match status" value="1"/>
</dbReference>
<dbReference type="GO" id="GO:0009570">
    <property type="term" value="C:chloroplast stroma"/>
    <property type="evidence" value="ECO:0007669"/>
    <property type="project" value="TreeGrafter"/>
</dbReference>
<evidence type="ECO:0000256" key="1">
    <source>
        <dbReference type="SAM" id="MobiDB-lite"/>
    </source>
</evidence>
<gene>
    <name evidence="2" type="ORF">SHERM_18267</name>
</gene>
<proteinExistence type="predicted"/>
<keyword evidence="3" id="KW-1185">Reference proteome</keyword>
<dbReference type="AlphaFoldDB" id="A0A9N7RB50"/>
<protein>
    <submittedName>
        <fullName evidence="2">Thioredoxin superfamily protein</fullName>
    </submittedName>
</protein>
<sequence>MNPTIMKESRVNVFKIGELLRFGKGDEEDDEDEEKSSGSVGKDGKENPFVMNENERKEWRKKIREVVSRIPDDVGEETDLVEKRKKMQKLLAEYPPVVDEEDPDWPENETVWRDDDYIRPIKD</sequence>